<name>A0A7Y6N4A3_9BURK</name>
<feature type="domain" description="Pyrrolo-quinoline quinone repeat" evidence="3">
    <location>
        <begin position="147"/>
        <end position="288"/>
    </location>
</feature>
<accession>A0A7Y6N4A3</accession>
<sequence>MLTAIFARGGYMKSAHNVIDASRLVAALILACMAGSGAQAQSSNAAPAAASAPGLAVAAQASSNALDPFPHGPHPHGVGPKVPPAFALDGSDVDKQNGGDKINPNNFLDDRGPAVDTPYQAPEAATAATLSRTPGAVAAPTFTTTDWPTFGMNRQRTGYNPVETVLTQTNVRTLVKHWDSPKLDGAILTQPVLAAGVMINGVPTDIVFVATEGNTTWALNAATGKPIWQSAPIPQAILTSACQGLFQGKIGVQGTPVIDHANNRIFVVSGRGYLHAYNLQTGVDLPGFNLLLLDPNNATPRTMVYGGLTLSPDGSSIYVGTAGDPCDTEPYHGQVVRASTTNPAAILQRWYPTGASGPDGGGIWGMGGVSIPPDGTVVYALTGNAFANPENAAFAEHVVKLTPTLAVAAANSPLSPPLSDVDFGATALLFQRPTCPTMLAAYNKSGNLFIYNRATIQQQGPIEKLTISQTSADGSNIGLPAFDPVLNRLYVVSPGGSGSNNLYQHGVIALSIDSNCTVNPKPVWTAQVGLNQVAFNPAIPPVAANGVVYYADGLGNDFYALDAADGTILFHDQYTPAQNGEGNFASPMVVNGQVFVAGGDHVVHAYGL</sequence>
<dbReference type="InterPro" id="IPR002372">
    <property type="entry name" value="PQQ_rpt_dom"/>
</dbReference>
<dbReference type="Pfam" id="PF01011">
    <property type="entry name" value="PQQ"/>
    <property type="match status" value="1"/>
</dbReference>
<keyword evidence="2" id="KW-0732">Signal</keyword>
<evidence type="ECO:0000313" key="4">
    <source>
        <dbReference type="EMBL" id="NUY05314.1"/>
    </source>
</evidence>
<evidence type="ECO:0000256" key="2">
    <source>
        <dbReference type="SAM" id="SignalP"/>
    </source>
</evidence>
<dbReference type="PANTHER" id="PTHR34512">
    <property type="entry name" value="CELL SURFACE PROTEIN"/>
    <property type="match status" value="1"/>
</dbReference>
<proteinExistence type="predicted"/>
<evidence type="ECO:0000259" key="3">
    <source>
        <dbReference type="Pfam" id="PF01011"/>
    </source>
</evidence>
<dbReference type="SUPFAM" id="SSF50998">
    <property type="entry name" value="Quinoprotein alcohol dehydrogenase-like"/>
    <property type="match status" value="2"/>
</dbReference>
<dbReference type="Gene3D" id="2.140.10.10">
    <property type="entry name" value="Quinoprotein alcohol dehydrogenase-like superfamily"/>
    <property type="match status" value="1"/>
</dbReference>
<feature type="region of interest" description="Disordered" evidence="1">
    <location>
        <begin position="65"/>
        <end position="95"/>
    </location>
</feature>
<comment type="caution">
    <text evidence="4">The sequence shown here is derived from an EMBL/GenBank/DDBJ whole genome shotgun (WGS) entry which is preliminary data.</text>
</comment>
<protein>
    <submittedName>
        <fullName evidence="4">PQQ-binding-like beta-propeller repeat protein</fullName>
    </submittedName>
</protein>
<feature type="signal peptide" evidence="2">
    <location>
        <begin position="1"/>
        <end position="40"/>
    </location>
</feature>
<dbReference type="EMBL" id="JAALDK010000002">
    <property type="protein sequence ID" value="NUY05314.1"/>
    <property type="molecule type" value="Genomic_DNA"/>
</dbReference>
<feature type="chain" id="PRO_5030738597" evidence="2">
    <location>
        <begin position="41"/>
        <end position="608"/>
    </location>
</feature>
<dbReference type="AlphaFoldDB" id="A0A7Y6N4A3"/>
<evidence type="ECO:0000313" key="5">
    <source>
        <dbReference type="Proteomes" id="UP000594380"/>
    </source>
</evidence>
<evidence type="ECO:0000256" key="1">
    <source>
        <dbReference type="SAM" id="MobiDB-lite"/>
    </source>
</evidence>
<gene>
    <name evidence="4" type="ORF">G5S42_37730</name>
</gene>
<organism evidence="4 5">
    <name type="scientific">Paraburkholderia youngii</name>
    <dbReference type="NCBI Taxonomy" id="2782701"/>
    <lineage>
        <taxon>Bacteria</taxon>
        <taxon>Pseudomonadati</taxon>
        <taxon>Pseudomonadota</taxon>
        <taxon>Betaproteobacteria</taxon>
        <taxon>Burkholderiales</taxon>
        <taxon>Burkholderiaceae</taxon>
        <taxon>Paraburkholderia</taxon>
    </lineage>
</organism>
<dbReference type="Proteomes" id="UP000594380">
    <property type="component" value="Unassembled WGS sequence"/>
</dbReference>
<dbReference type="InterPro" id="IPR011047">
    <property type="entry name" value="Quinoprotein_ADH-like_sf"/>
</dbReference>
<dbReference type="InterPro" id="IPR015943">
    <property type="entry name" value="WD40/YVTN_repeat-like_dom_sf"/>
</dbReference>
<reference evidence="4 5" key="1">
    <citation type="submission" date="2020-02" db="EMBL/GenBank/DDBJ databases">
        <title>Paraburkholderia simonii sp. nov. and Paraburkholderia youngii sp. nov. Brazilian and Mexican Mimosa-associated rhizobia.</title>
        <authorList>
            <person name="Mavima L."/>
            <person name="Beukes C.W."/>
            <person name="Chan W.Y."/>
            <person name="Palmer M."/>
            <person name="De Meyer S.E."/>
            <person name="James E.K."/>
            <person name="Venter S.N."/>
            <person name="Steenkamp E.T."/>
        </authorList>
    </citation>
    <scope>NUCLEOTIDE SEQUENCE [LARGE SCALE GENOMIC DNA]</scope>
    <source>
        <strain evidence="4 5">JPY169</strain>
    </source>
</reference>
<dbReference type="Gene3D" id="2.130.10.10">
    <property type="entry name" value="YVTN repeat-like/Quinoprotein amine dehydrogenase"/>
    <property type="match status" value="1"/>
</dbReference>
<dbReference type="PANTHER" id="PTHR34512:SF30">
    <property type="entry name" value="OUTER MEMBRANE PROTEIN ASSEMBLY FACTOR BAMB"/>
    <property type="match status" value="1"/>
</dbReference>